<protein>
    <submittedName>
        <fullName evidence="1">Uncharacterized protein</fullName>
    </submittedName>
</protein>
<dbReference type="AlphaFoldDB" id="A0A238HJL1"/>
<reference evidence="2" key="3">
    <citation type="submission" date="2017-06" db="EMBL/GenBank/DDBJ databases">
        <authorList>
            <person name="Kim H.J."/>
            <person name="Triplett B.A."/>
        </authorList>
    </citation>
    <scope>NUCLEOTIDE SEQUENCE [LARGE SCALE GENOMIC DNA]</scope>
    <source>
        <strain evidence="2">Kingella_eburonensis</strain>
    </source>
</reference>
<reference evidence="3" key="2">
    <citation type="submission" date="2017-06" db="EMBL/GenBank/DDBJ databases">
        <authorList>
            <person name="Laurent S."/>
        </authorList>
    </citation>
    <scope>NUCLEOTIDE SEQUENCE [LARGE SCALE GENOMIC DNA]</scope>
</reference>
<dbReference type="STRING" id="1522312.GCA_900177895_00790"/>
<dbReference type="EMBL" id="FXUV01000085">
    <property type="protein sequence ID" value="SMQ13612.1"/>
    <property type="molecule type" value="Genomic_DNA"/>
</dbReference>
<evidence type="ECO:0000313" key="2">
    <source>
        <dbReference type="EMBL" id="SNB75086.1"/>
    </source>
</evidence>
<keyword evidence="3" id="KW-1185">Reference proteome</keyword>
<accession>A0A238HJL1</accession>
<dbReference type="RefSeq" id="WP_143452818.1">
    <property type="nucleotide sequence ID" value="NZ_CP123447.1"/>
</dbReference>
<evidence type="ECO:0000313" key="3">
    <source>
        <dbReference type="Proteomes" id="UP000215450"/>
    </source>
</evidence>
<organism evidence="1">
    <name type="scientific">Kingella negevensis</name>
    <dbReference type="NCBI Taxonomy" id="1522312"/>
    <lineage>
        <taxon>Bacteria</taxon>
        <taxon>Pseudomonadati</taxon>
        <taxon>Pseudomonadota</taxon>
        <taxon>Betaproteobacteria</taxon>
        <taxon>Neisseriales</taxon>
        <taxon>Neisseriaceae</taxon>
        <taxon>Kingella</taxon>
    </lineage>
</organism>
<dbReference type="EMBL" id="FXUV02000034">
    <property type="protein sequence ID" value="SNB75086.1"/>
    <property type="molecule type" value="Genomic_DNA"/>
</dbReference>
<dbReference type="Proteomes" id="UP000215450">
    <property type="component" value="Unassembled WGS sequence"/>
</dbReference>
<reference evidence="1" key="1">
    <citation type="submission" date="2017-05" db="EMBL/GenBank/DDBJ databases">
        <authorList>
            <person name="Song R."/>
            <person name="Chenine A.L."/>
            <person name="Ruprecht R.M."/>
        </authorList>
    </citation>
    <scope>NUCLEOTIDE SEQUENCE</scope>
    <source>
        <strain evidence="1">Kingella_eburonensis</strain>
    </source>
</reference>
<evidence type="ECO:0000313" key="1">
    <source>
        <dbReference type="EMBL" id="SMQ13612.1"/>
    </source>
</evidence>
<dbReference type="OrthoDB" id="2833825at2"/>
<gene>
    <name evidence="1" type="ORF">KEBURONENSIS_00679</name>
    <name evidence="2" type="ORF">KEBURONENSIS_01564</name>
</gene>
<sequence length="224" mass="26535">MNNDITLIVNKFIQTMQNDETHRYRSFDFCYTHFYFSKINQHIDIEKSCYILWGYLASWGMLRGSSFLLQYHNPAYLRPLVEFIYQQDSSVWEIDVNNYPEKYSTILELYKNIKSILIKNNERALTLITKILLGVFGIVPAYDTYFIKAFKNISQNNLKHHCGFSSFNKDSLHVIHQFYLQNKNTIDELSQDIQLITFKNTTTGLFYSKAKIIDMYGFQKGFEL</sequence>
<proteinExistence type="predicted"/>
<name>A0A238HJL1_9NEIS</name>